<keyword evidence="5" id="KW-1185">Reference proteome</keyword>
<protein>
    <submittedName>
        <fullName evidence="2">Uncharacterized protein</fullName>
    </submittedName>
</protein>
<dbReference type="HOGENOM" id="CLU_845147_0_0_1"/>
<evidence type="ECO:0000313" key="4">
    <source>
        <dbReference type="Proteomes" id="UP000012065"/>
    </source>
</evidence>
<evidence type="ECO:0000256" key="1">
    <source>
        <dbReference type="SAM" id="MobiDB-lite"/>
    </source>
</evidence>
<feature type="region of interest" description="Disordered" evidence="1">
    <location>
        <begin position="1"/>
        <end position="24"/>
    </location>
</feature>
<dbReference type="EMBL" id="CAOJ01017282">
    <property type="protein sequence ID" value="CCO37554.1"/>
    <property type="molecule type" value="Genomic_DNA"/>
</dbReference>
<reference evidence="2" key="1">
    <citation type="submission" date="2012-10" db="EMBL/GenBank/DDBJ databases">
        <authorList>
            <person name="Jelonek L."/>
        </authorList>
    </citation>
    <scope>NUCLEOTIDE SEQUENCE</scope>
    <source>
        <strain evidence="2">Isolate 7/3/14</strain>
    </source>
</reference>
<gene>
    <name evidence="2" type="ORF">BN14_11710</name>
    <name evidence="3" type="ORF">RSOLAG1IB_12599</name>
</gene>
<name>M5CE92_THACB</name>
<evidence type="ECO:0000313" key="2">
    <source>
        <dbReference type="EMBL" id="CCO37554.1"/>
    </source>
</evidence>
<dbReference type="Proteomes" id="UP000059188">
    <property type="component" value="Unassembled WGS sequence"/>
</dbReference>
<dbReference type="AlphaFoldDB" id="M5CE92"/>
<evidence type="ECO:0000313" key="3">
    <source>
        <dbReference type="EMBL" id="CEL62900.1"/>
    </source>
</evidence>
<organism evidence="2 4">
    <name type="scientific">Thanatephorus cucumeris (strain AG1-IB / isolate 7/3/14)</name>
    <name type="common">Lettuce bottom rot fungus</name>
    <name type="synonym">Rhizoctonia solani</name>
    <dbReference type="NCBI Taxonomy" id="1108050"/>
    <lineage>
        <taxon>Eukaryota</taxon>
        <taxon>Fungi</taxon>
        <taxon>Dikarya</taxon>
        <taxon>Basidiomycota</taxon>
        <taxon>Agaricomycotina</taxon>
        <taxon>Agaricomycetes</taxon>
        <taxon>Cantharellales</taxon>
        <taxon>Ceratobasidiaceae</taxon>
        <taxon>Rhizoctonia</taxon>
        <taxon>Rhizoctonia solani AG-1</taxon>
    </lineage>
</organism>
<sequence length="329" mass="36179">MSVDSPDNVLTPSDPQVSQLSANHSTTTVTGPALFNLSVHGSSTNSTSKKRKKALNLPSESVPADVAHHKQIDDRVQALQAILNAAESSPPTMVSSQSAADTKTKTLYSAARDVWGLMRRWPDQNIILPSSIACIVKEDAEWMESLDYNKLCHPTGDSIRCVPCLAAHGTTKTWANSTGGVTRTLREHLVDAHPAVYYTKCLEKGLIERLPASSTNLPNVPPKFNKDGLIERFVEWAVSNDQAMNVIEKEELCELIVYCSQGQIQDEDIPHQDKLTATAWAMYLLEKKKINDEMKVIQPVSPYVVDPAMRGSMTVLKGGVVVYLWLLAL</sequence>
<evidence type="ECO:0000313" key="5">
    <source>
        <dbReference type="Proteomes" id="UP000059188"/>
    </source>
</evidence>
<feature type="compositionally biased region" description="Polar residues" evidence="1">
    <location>
        <begin position="8"/>
        <end position="24"/>
    </location>
</feature>
<reference evidence="3 5" key="3">
    <citation type="submission" date="2014-11" db="EMBL/GenBank/DDBJ databases">
        <authorList>
            <person name="Wibberg Daniel"/>
        </authorList>
    </citation>
    <scope>NUCLEOTIDE SEQUENCE [LARGE SCALE GENOMIC DNA]</scope>
    <source>
        <strain evidence="3">Rhizoctonia solani AG1-IB 7/3/14</strain>
    </source>
</reference>
<accession>M5CE92</accession>
<dbReference type="OrthoDB" id="10546939at2759"/>
<reference evidence="2 4" key="2">
    <citation type="journal article" date="2013" name="J. Biotechnol.">
        <title>Establishment and interpretation of the genome sequence of the phytopathogenic fungus Rhizoctonia solani AG1-IB isolate 7/3/14.</title>
        <authorList>
            <person name="Wibberg D.W."/>
            <person name="Jelonek L.J."/>
            <person name="Rupp O.R."/>
            <person name="Hennig M.H."/>
            <person name="Eikmeyer F.E."/>
            <person name="Goesmann A.G."/>
            <person name="Hartmann A.H."/>
            <person name="Borriss R.B."/>
            <person name="Grosch R.G."/>
            <person name="Puehler A.P."/>
            <person name="Schlueter A.S."/>
        </authorList>
    </citation>
    <scope>NUCLEOTIDE SEQUENCE [LARGE SCALE GENOMIC DNA]</scope>
    <source>
        <strain evidence="4">AG1-IB / isolate 7/3/14</strain>
        <strain evidence="2">Isolate 7/3/14</strain>
    </source>
</reference>
<dbReference type="Proteomes" id="UP000012065">
    <property type="component" value="Unassembled WGS sequence"/>
</dbReference>
<feature type="region of interest" description="Disordered" evidence="1">
    <location>
        <begin position="40"/>
        <end position="64"/>
    </location>
</feature>
<proteinExistence type="predicted"/>
<dbReference type="EMBL" id="LN679835">
    <property type="protein sequence ID" value="CEL62900.1"/>
    <property type="molecule type" value="Genomic_DNA"/>
</dbReference>